<proteinExistence type="predicted"/>
<reference evidence="1" key="2">
    <citation type="submission" date="2014-07" db="EMBL/GenBank/DDBJ databases">
        <authorList>
            <person name="Hull J."/>
        </authorList>
    </citation>
    <scope>NUCLEOTIDE SEQUENCE</scope>
</reference>
<protein>
    <submittedName>
        <fullName evidence="1">Kallikrein-7</fullName>
    </submittedName>
</protein>
<gene>
    <name evidence="1" type="primary">KLK7_0</name>
    <name evidence="1" type="ORF">CM83_2972</name>
</gene>
<evidence type="ECO:0000313" key="2">
    <source>
        <dbReference type="EMBL" id="JAG62144.1"/>
    </source>
</evidence>
<dbReference type="AlphaFoldDB" id="A0A0A9ZIG5"/>
<dbReference type="EMBL" id="GBRD01003677">
    <property type="protein sequence ID" value="JAG62144.1"/>
    <property type="molecule type" value="Transcribed_RNA"/>
</dbReference>
<evidence type="ECO:0000313" key="1">
    <source>
        <dbReference type="EMBL" id="JAG42730.1"/>
    </source>
</evidence>
<sequence length="362" mass="41315">MGRILIEFVGILALVIFVIEVTVGIHDDARKNLQEDWKKECPLDAYSTYPWVVKIWDIDYGMIMSHGFIVAHQVILSTCVGFIDANLRISQYRIIGQNLKNPKDLCFQMKLVAKLQFHPKCWRSESLKRSGRSEKFVNLAAWIIKDHFNYDVKDGFPSLKFPVDTSKYHEGIRKLEANAKSPGCSVPFYSARTRMNSPFEEVSSVSLIPYKSQCVDLICEDAVDTAACKKINTTSKEDAKMCAVPDWTVKLSNFGLPDTDWYEGAPLICSGVGYGLLTRIRFRLGDRQDVFIMTTFIKHTKWIQKTIKEFENLTKEEDYHRERSITDLEIGDKPDARKSGATSKHYQLPLSAILTIFSSLLC</sequence>
<name>A0A0A9ZIG5_LYGHE</name>
<organism evidence="1">
    <name type="scientific">Lygus hesperus</name>
    <name type="common">Western plant bug</name>
    <dbReference type="NCBI Taxonomy" id="30085"/>
    <lineage>
        <taxon>Eukaryota</taxon>
        <taxon>Metazoa</taxon>
        <taxon>Ecdysozoa</taxon>
        <taxon>Arthropoda</taxon>
        <taxon>Hexapoda</taxon>
        <taxon>Insecta</taxon>
        <taxon>Pterygota</taxon>
        <taxon>Neoptera</taxon>
        <taxon>Paraneoptera</taxon>
        <taxon>Hemiptera</taxon>
        <taxon>Heteroptera</taxon>
        <taxon>Panheteroptera</taxon>
        <taxon>Cimicomorpha</taxon>
        <taxon>Miridae</taxon>
        <taxon>Mirini</taxon>
        <taxon>Lygus</taxon>
    </lineage>
</organism>
<reference evidence="2" key="3">
    <citation type="submission" date="2014-09" db="EMBL/GenBank/DDBJ databases">
        <authorList>
            <person name="Magalhaes I.L.F."/>
            <person name="Oliveira U."/>
            <person name="Santos F.R."/>
            <person name="Vidigal T.H.D.A."/>
            <person name="Brescovit A.D."/>
            <person name="Santos A.J."/>
        </authorList>
    </citation>
    <scope>NUCLEOTIDE SEQUENCE</scope>
</reference>
<reference evidence="1" key="1">
    <citation type="journal article" date="2014" name="PLoS ONE">
        <title>Transcriptome-Based Identification of ABC Transporters in the Western Tarnished Plant Bug Lygus hesperus.</title>
        <authorList>
            <person name="Hull J.J."/>
            <person name="Chaney K."/>
            <person name="Geib S.M."/>
            <person name="Fabrick J.A."/>
            <person name="Brent C.S."/>
            <person name="Walsh D."/>
            <person name="Lavine L.C."/>
        </authorList>
    </citation>
    <scope>NUCLEOTIDE SEQUENCE</scope>
</reference>
<accession>A0A0A9ZIG5</accession>
<dbReference type="EMBL" id="GBHO01000874">
    <property type="protein sequence ID" value="JAG42730.1"/>
    <property type="molecule type" value="Transcribed_RNA"/>
</dbReference>